<keyword evidence="1" id="KW-1133">Transmembrane helix</keyword>
<name>A0A9P5SCW7_9FUNG</name>
<protein>
    <submittedName>
        <fullName evidence="2">Uncharacterized protein</fullName>
    </submittedName>
</protein>
<evidence type="ECO:0000313" key="2">
    <source>
        <dbReference type="EMBL" id="KAF9323201.1"/>
    </source>
</evidence>
<keyword evidence="3" id="KW-1185">Reference proteome</keyword>
<organism evidence="2 3">
    <name type="scientific">Podila minutissima</name>
    <dbReference type="NCBI Taxonomy" id="64525"/>
    <lineage>
        <taxon>Eukaryota</taxon>
        <taxon>Fungi</taxon>
        <taxon>Fungi incertae sedis</taxon>
        <taxon>Mucoromycota</taxon>
        <taxon>Mortierellomycotina</taxon>
        <taxon>Mortierellomycetes</taxon>
        <taxon>Mortierellales</taxon>
        <taxon>Mortierellaceae</taxon>
        <taxon>Podila</taxon>
    </lineage>
</organism>
<evidence type="ECO:0000256" key="1">
    <source>
        <dbReference type="SAM" id="Phobius"/>
    </source>
</evidence>
<dbReference type="EMBL" id="JAAAUY010001337">
    <property type="protein sequence ID" value="KAF9323201.1"/>
    <property type="molecule type" value="Genomic_DNA"/>
</dbReference>
<keyword evidence="1" id="KW-0812">Transmembrane</keyword>
<feature type="transmembrane region" description="Helical" evidence="1">
    <location>
        <begin position="385"/>
        <end position="406"/>
    </location>
</feature>
<proteinExistence type="predicted"/>
<comment type="caution">
    <text evidence="2">The sequence shown here is derived from an EMBL/GenBank/DDBJ whole genome shotgun (WGS) entry which is preliminary data.</text>
</comment>
<accession>A0A9P5SCW7</accession>
<sequence>MGQLEASCFAQGSDNTLYALAFGFDLSSTANNAVAALLKSNASPSNPNALTWQVVSTIRKGELFSFGDGTKIQCVADPNGGFLAWSYRAYRPGGGAAAQARPGGFRYDPSLRSPSATTTGNGGWANVETPLSYTWTSTSAAGELIYLKDGSSGKYNLYHAFIPSSVGKTLSFGALNTATTPNMMENSDIKWSFDSTITGYVDGMKTTGNKLFVWGVAGSSGNLFGVGDLPQTGPLPMTAPSLQLGNYTTPVTCSIPAALGDKVYKYCPVRQTHGDEYKIFSWDGTKAQDPIGMPQLPVKNMFTDAISGIFGDSSTTYMLVQSGHLTPQYGASGFGTYVLKAVALTGGAVGSVLNVPGNITVLDNIAFYTGDTGDIGKTMTGLSTIVRWVIGILGAIFGLGCLYGCIRHKKKADVVVVKEKTAVVPVLA</sequence>
<keyword evidence="1" id="KW-0472">Membrane</keyword>
<evidence type="ECO:0000313" key="3">
    <source>
        <dbReference type="Proteomes" id="UP000696485"/>
    </source>
</evidence>
<feature type="non-terminal residue" evidence="2">
    <location>
        <position position="1"/>
    </location>
</feature>
<reference evidence="2" key="1">
    <citation type="journal article" date="2020" name="Fungal Divers.">
        <title>Resolving the Mortierellaceae phylogeny through synthesis of multi-gene phylogenetics and phylogenomics.</title>
        <authorList>
            <person name="Vandepol N."/>
            <person name="Liber J."/>
            <person name="Desiro A."/>
            <person name="Na H."/>
            <person name="Kennedy M."/>
            <person name="Barry K."/>
            <person name="Grigoriev I.V."/>
            <person name="Miller A.N."/>
            <person name="O'Donnell K."/>
            <person name="Stajich J.E."/>
            <person name="Bonito G."/>
        </authorList>
    </citation>
    <scope>NUCLEOTIDE SEQUENCE</scope>
    <source>
        <strain evidence="2">NVP1</strain>
    </source>
</reference>
<dbReference type="AlphaFoldDB" id="A0A9P5SCW7"/>
<dbReference type="Proteomes" id="UP000696485">
    <property type="component" value="Unassembled WGS sequence"/>
</dbReference>
<gene>
    <name evidence="2" type="ORF">BG006_001665</name>
</gene>